<dbReference type="GO" id="GO:0030574">
    <property type="term" value="P:collagen catabolic process"/>
    <property type="evidence" value="ECO:0007669"/>
    <property type="project" value="TreeGrafter"/>
</dbReference>
<comment type="cofactor">
    <cofactor evidence="14">
        <name>Zn(2+)</name>
        <dbReference type="ChEBI" id="CHEBI:29105"/>
    </cofactor>
    <text evidence="14">Binds 2 Zn(2+) ions per subunit.</text>
</comment>
<dbReference type="SUPFAM" id="SSF55486">
    <property type="entry name" value="Metalloproteases ('zincins'), catalytic domain"/>
    <property type="match status" value="1"/>
</dbReference>
<feature type="binding site" evidence="13">
    <location>
        <position position="122"/>
    </location>
    <ligand>
        <name>Zn(2+)</name>
        <dbReference type="ChEBI" id="CHEBI:29105"/>
        <label>2</label>
        <note>catalytic</note>
    </ligand>
</feature>
<keyword evidence="8 14" id="KW-0106">Calcium</keyword>
<feature type="binding site" evidence="14">
    <location>
        <position position="84"/>
    </location>
    <ligand>
        <name>Ca(2+)</name>
        <dbReference type="ChEBI" id="CHEBI:29108"/>
        <label>1</label>
    </ligand>
</feature>
<proteinExistence type="inferred from homology"/>
<feature type="domain" description="Peptidase metallopeptidase" evidence="18">
    <location>
        <begin position="4"/>
        <end position="157"/>
    </location>
</feature>
<keyword evidence="11" id="KW-1015">Disulfide bond</keyword>
<accession>A0A7R9LL00</accession>
<dbReference type="GO" id="GO:0006508">
    <property type="term" value="P:proteolysis"/>
    <property type="evidence" value="ECO:0007669"/>
    <property type="project" value="UniProtKB-KW"/>
</dbReference>
<dbReference type="InterPro" id="IPR006026">
    <property type="entry name" value="Peptidase_Metallo"/>
</dbReference>
<comment type="cofactor">
    <cofactor evidence="14">
        <name>Ca(2+)</name>
        <dbReference type="ChEBI" id="CHEBI:29108"/>
    </cofactor>
    <text evidence="14">Can bind about 5 Ca(2+) ions per subunit.</text>
</comment>
<feature type="region of interest" description="Disordered" evidence="17">
    <location>
        <begin position="156"/>
        <end position="180"/>
    </location>
</feature>
<evidence type="ECO:0000256" key="9">
    <source>
        <dbReference type="ARBA" id="ARBA00023049"/>
    </source>
</evidence>
<feature type="binding site" evidence="14">
    <location>
        <position position="77"/>
    </location>
    <ligand>
        <name>Ca(2+)</name>
        <dbReference type="ChEBI" id="CHEBI:29108"/>
        <label>2</label>
    </ligand>
</feature>
<dbReference type="EMBL" id="CAJPIZ010029230">
    <property type="protein sequence ID" value="CAG2119648.1"/>
    <property type="molecule type" value="Genomic_DNA"/>
</dbReference>
<dbReference type="CDD" id="cd00094">
    <property type="entry name" value="HX"/>
    <property type="match status" value="1"/>
</dbReference>
<dbReference type="OrthoDB" id="406838at2759"/>
<dbReference type="Pfam" id="PF00413">
    <property type="entry name" value="Peptidase_M10"/>
    <property type="match status" value="1"/>
</dbReference>
<reference evidence="19" key="1">
    <citation type="submission" date="2020-11" db="EMBL/GenBank/DDBJ databases">
        <authorList>
            <person name="Tran Van P."/>
        </authorList>
    </citation>
    <scope>NUCLEOTIDE SEQUENCE</scope>
</reference>
<dbReference type="EMBL" id="OC883805">
    <property type="protein sequence ID" value="CAD7643434.1"/>
    <property type="molecule type" value="Genomic_DNA"/>
</dbReference>
<dbReference type="FunFam" id="2.110.10.10:FF:000005">
    <property type="entry name" value="Stromelysin-3 preproprotein"/>
    <property type="match status" value="1"/>
</dbReference>
<evidence type="ECO:0000256" key="1">
    <source>
        <dbReference type="ARBA" id="ARBA00010370"/>
    </source>
</evidence>
<dbReference type="Gene3D" id="2.110.10.10">
    <property type="entry name" value="Hemopexin-like domain"/>
    <property type="match status" value="1"/>
</dbReference>
<dbReference type="Gene3D" id="3.40.390.10">
    <property type="entry name" value="Collagenase (Catalytic Domain)"/>
    <property type="match status" value="1"/>
</dbReference>
<evidence type="ECO:0000256" key="10">
    <source>
        <dbReference type="ARBA" id="ARBA00023145"/>
    </source>
</evidence>
<feature type="repeat" description="Hemopexin" evidence="16">
    <location>
        <begin position="348"/>
        <end position="396"/>
    </location>
</feature>
<evidence type="ECO:0000256" key="4">
    <source>
        <dbReference type="ARBA" id="ARBA00022729"/>
    </source>
</evidence>
<feature type="modified residue" description="Phosphotyrosine; by PKDCC" evidence="15">
    <location>
        <position position="286"/>
    </location>
</feature>
<evidence type="ECO:0000256" key="14">
    <source>
        <dbReference type="PIRSR" id="PIRSR621190-2"/>
    </source>
</evidence>
<evidence type="ECO:0000256" key="17">
    <source>
        <dbReference type="SAM" id="MobiDB-lite"/>
    </source>
</evidence>
<dbReference type="InterPro" id="IPR001818">
    <property type="entry name" value="Pept_M10_metallopeptidase"/>
</dbReference>
<comment type="similarity">
    <text evidence="1">Belongs to the peptidase M10A family.</text>
</comment>
<dbReference type="InterPro" id="IPR000585">
    <property type="entry name" value="Hemopexin-like_dom"/>
</dbReference>
<dbReference type="InterPro" id="IPR024079">
    <property type="entry name" value="MetalloPept_cat_dom_sf"/>
</dbReference>
<feature type="repeat" description="Hemopexin" evidence="16">
    <location>
        <begin position="197"/>
        <end position="246"/>
    </location>
</feature>
<dbReference type="PANTHER" id="PTHR10201:SF308">
    <property type="entry name" value="MATRIX METALLOPROTEINASE 2"/>
    <property type="match status" value="1"/>
</dbReference>
<dbReference type="PROSITE" id="PS00024">
    <property type="entry name" value="HEMOPEXIN"/>
    <property type="match status" value="1"/>
</dbReference>
<feature type="binding site" evidence="13">
    <location>
        <position position="116"/>
    </location>
    <ligand>
        <name>Zn(2+)</name>
        <dbReference type="ChEBI" id="CHEBI:29105"/>
        <label>2</label>
        <note>catalytic</note>
    </ligand>
</feature>
<feature type="binding site" evidence="14">
    <location>
        <position position="352"/>
    </location>
    <ligand>
        <name>Ca(2+)</name>
        <dbReference type="ChEBI" id="CHEBI:29108"/>
        <label>4</label>
    </ligand>
</feature>
<keyword evidence="20" id="KW-1185">Reference proteome</keyword>
<keyword evidence="6" id="KW-0378">Hydrolase</keyword>
<feature type="repeat" description="Hemopexin" evidence="16">
    <location>
        <begin position="250"/>
        <end position="297"/>
    </location>
</feature>
<name>A0A7R9LL00_9ACAR</name>
<feature type="active site" evidence="12">
    <location>
        <position position="113"/>
    </location>
</feature>
<evidence type="ECO:0000256" key="3">
    <source>
        <dbReference type="ARBA" id="ARBA00022723"/>
    </source>
</evidence>
<feature type="non-terminal residue" evidence="19">
    <location>
        <position position="402"/>
    </location>
</feature>
<dbReference type="GO" id="GO:0004222">
    <property type="term" value="F:metalloendopeptidase activity"/>
    <property type="evidence" value="ECO:0007669"/>
    <property type="project" value="InterPro"/>
</dbReference>
<dbReference type="SUPFAM" id="SSF50923">
    <property type="entry name" value="Hemopexin-like domain"/>
    <property type="match status" value="1"/>
</dbReference>
<gene>
    <name evidence="19" type="ORF">OSB1V03_LOCUS19595</name>
</gene>
<feature type="binding site" evidence="14">
    <location>
        <position position="84"/>
    </location>
    <ligand>
        <name>Ca(2+)</name>
        <dbReference type="ChEBI" id="CHEBI:29108"/>
        <label>3</label>
    </ligand>
</feature>
<keyword evidence="5" id="KW-0677">Repeat</keyword>
<dbReference type="AlphaFoldDB" id="A0A7R9LL00"/>
<feature type="binding site" evidence="14">
    <location>
        <position position="79"/>
    </location>
    <ligand>
        <name>Zn(2+)</name>
        <dbReference type="ChEBI" id="CHEBI:29105"/>
        <label>1</label>
    </ligand>
</feature>
<feature type="binding site" evidence="14">
    <location>
        <position position="205"/>
    </location>
    <ligand>
        <name>Ca(2+)</name>
        <dbReference type="ChEBI" id="CHEBI:29108"/>
        <label>4</label>
    </ligand>
</feature>
<dbReference type="InterPro" id="IPR018487">
    <property type="entry name" value="Hemopexin-like_repeat"/>
</dbReference>
<keyword evidence="3 13" id="KW-0479">Metal-binding</keyword>
<feature type="binding site" evidence="14">
    <location>
        <position position="81"/>
    </location>
    <ligand>
        <name>Ca(2+)</name>
        <dbReference type="ChEBI" id="CHEBI:29108"/>
        <label>3</label>
    </ligand>
</feature>
<evidence type="ECO:0000256" key="16">
    <source>
        <dbReference type="PROSITE-ProRule" id="PRU01011"/>
    </source>
</evidence>
<feature type="binding site" evidence="14">
    <location>
        <position position="66"/>
    </location>
    <ligand>
        <name>Zn(2+)</name>
        <dbReference type="ChEBI" id="CHEBI:29105"/>
        <label>1</label>
    </ligand>
</feature>
<feature type="non-terminal residue" evidence="19">
    <location>
        <position position="1"/>
    </location>
</feature>
<sequence length="402" mass="46400">VKDISKDLDYYYVIEQLKKAFKVWSDASQLTFTENRRPDADIIISFLSGEHGDQYAFDGPGAILGHAFFPADDIGGDAHFDADEQWDQRQTNEVDQQPGGWRGVSLYSVAAHEFGHSLGLAHSSVSGSLMFPYYQTISEDFRLPYDDTVAIQQLYGARDPSRPGPSYPSLPTPNYPQTNRPTHTKLSTIPKFSSEFPNPCNMSIDAIASIRREIFVFKSKYFWWLKPDRSIDRAEPTEIIHYWPELPKSLTKVDAVFERPKDAKIVFFIDKRIYVFNSKNRLEGGYPQPLTSIGLPANLDRVDAAMVWGHNEHVYLFSGSQYWLYDAVKNRVDMDYPRDTASVWKGFPVPFDSAFQWSIDKNTYFFKDRHFWRFDDRKMQTSDGYPLSIGPFWFKSLLCRDT</sequence>
<protein>
    <recommendedName>
        <fullName evidence="18">Peptidase metallopeptidase domain-containing protein</fullName>
    </recommendedName>
</protein>
<feature type="binding site" evidence="14">
    <location>
        <position position="130"/>
    </location>
    <ligand>
        <name>Zn(2+)</name>
        <dbReference type="ChEBI" id="CHEBI:29105"/>
        <label>2</label>
        <note>catalytic</note>
    </ligand>
</feature>
<evidence type="ECO:0000313" key="20">
    <source>
        <dbReference type="Proteomes" id="UP000759131"/>
    </source>
</evidence>
<dbReference type="Pfam" id="PF00045">
    <property type="entry name" value="Hemopexin"/>
    <property type="match status" value="4"/>
</dbReference>
<dbReference type="PIRSF" id="PIRSF001191">
    <property type="entry name" value="Peptidase_M10A_matrix"/>
    <property type="match status" value="1"/>
</dbReference>
<keyword evidence="2" id="KW-0645">Protease</keyword>
<feature type="binding site" evidence="14">
    <location>
        <position position="58"/>
    </location>
    <ligand>
        <name>Ca(2+)</name>
        <dbReference type="ChEBI" id="CHEBI:29108"/>
        <label>3</label>
    </ligand>
</feature>
<dbReference type="CDD" id="cd04278">
    <property type="entry name" value="ZnMc_MMP"/>
    <property type="match status" value="1"/>
</dbReference>
<keyword evidence="10" id="KW-0865">Zymogen</keyword>
<feature type="binding site" evidence="14">
    <location>
        <position position="7"/>
    </location>
    <ligand>
        <name>Ca(2+)</name>
        <dbReference type="ChEBI" id="CHEBI:29108"/>
        <label>1</label>
    </ligand>
</feature>
<evidence type="ECO:0000256" key="12">
    <source>
        <dbReference type="PIRSR" id="PIRSR001191-1"/>
    </source>
</evidence>
<keyword evidence="9" id="KW-0482">Metalloprotease</keyword>
<dbReference type="GO" id="GO:0030198">
    <property type="term" value="P:extracellular matrix organization"/>
    <property type="evidence" value="ECO:0007669"/>
    <property type="project" value="TreeGrafter"/>
</dbReference>
<evidence type="ECO:0000256" key="7">
    <source>
        <dbReference type="ARBA" id="ARBA00022833"/>
    </source>
</evidence>
<evidence type="ECO:0000256" key="15">
    <source>
        <dbReference type="PIRSR" id="PIRSR621190-4"/>
    </source>
</evidence>
<dbReference type="SMART" id="SM00120">
    <property type="entry name" value="HX"/>
    <property type="match status" value="4"/>
</dbReference>
<feature type="binding site" evidence="14">
    <location>
        <position position="254"/>
    </location>
    <ligand>
        <name>Ca(2+)</name>
        <dbReference type="ChEBI" id="CHEBI:29108"/>
        <label>4</label>
    </ligand>
</feature>
<dbReference type="InterPro" id="IPR018486">
    <property type="entry name" value="Hemopexin_CS"/>
</dbReference>
<evidence type="ECO:0000256" key="8">
    <source>
        <dbReference type="ARBA" id="ARBA00022837"/>
    </source>
</evidence>
<evidence type="ECO:0000256" key="5">
    <source>
        <dbReference type="ARBA" id="ARBA00022737"/>
    </source>
</evidence>
<feature type="binding site" evidence="14">
    <location>
        <position position="41"/>
    </location>
    <ligand>
        <name>Ca(2+)</name>
        <dbReference type="ChEBI" id="CHEBI:29108"/>
        <label>2</label>
    </ligand>
</feature>
<feature type="binding site" evidence="14">
    <location>
        <position position="305"/>
    </location>
    <ligand>
        <name>Ca(2+)</name>
        <dbReference type="ChEBI" id="CHEBI:29108"/>
        <label>5</label>
    </ligand>
</feature>
<dbReference type="GO" id="GO:0005615">
    <property type="term" value="C:extracellular space"/>
    <property type="evidence" value="ECO:0007669"/>
    <property type="project" value="TreeGrafter"/>
</dbReference>
<dbReference type="PROSITE" id="PS51642">
    <property type="entry name" value="HEMOPEXIN_2"/>
    <property type="match status" value="4"/>
</dbReference>
<feature type="binding site" evidence="14">
    <location>
        <position position="59"/>
    </location>
    <ligand>
        <name>Ca(2+)</name>
        <dbReference type="ChEBI" id="CHEBI:29108"/>
        <label>3</label>
    </ligand>
</feature>
<feature type="repeat" description="Hemopexin" evidence="16">
    <location>
        <begin position="299"/>
        <end position="347"/>
    </location>
</feature>
<dbReference type="GO" id="GO:0008270">
    <property type="term" value="F:zinc ion binding"/>
    <property type="evidence" value="ECO:0007669"/>
    <property type="project" value="InterPro"/>
</dbReference>
<feature type="binding site" evidence="14">
    <location>
        <position position="53"/>
    </location>
    <ligand>
        <name>Zn(2+)</name>
        <dbReference type="ChEBI" id="CHEBI:29105"/>
        <label>1</label>
    </ligand>
</feature>
<evidence type="ECO:0000313" key="19">
    <source>
        <dbReference type="EMBL" id="CAD7643434.1"/>
    </source>
</evidence>
<feature type="binding site" evidence="14">
    <location>
        <position position="207"/>
    </location>
    <ligand>
        <name>Ca(2+)</name>
        <dbReference type="ChEBI" id="CHEBI:29108"/>
        <label>5</label>
    </ligand>
</feature>
<dbReference type="InterPro" id="IPR033739">
    <property type="entry name" value="M10A_MMP"/>
</dbReference>
<evidence type="ECO:0000256" key="2">
    <source>
        <dbReference type="ARBA" id="ARBA00022670"/>
    </source>
</evidence>
<feature type="binding site" evidence="14">
    <location>
        <position position="51"/>
    </location>
    <ligand>
        <name>Zn(2+)</name>
        <dbReference type="ChEBI" id="CHEBI:29105"/>
        <label>1</label>
    </ligand>
</feature>
<organism evidence="19">
    <name type="scientific">Medioppia subpectinata</name>
    <dbReference type="NCBI Taxonomy" id="1979941"/>
    <lineage>
        <taxon>Eukaryota</taxon>
        <taxon>Metazoa</taxon>
        <taxon>Ecdysozoa</taxon>
        <taxon>Arthropoda</taxon>
        <taxon>Chelicerata</taxon>
        <taxon>Arachnida</taxon>
        <taxon>Acari</taxon>
        <taxon>Acariformes</taxon>
        <taxon>Sarcoptiformes</taxon>
        <taxon>Oribatida</taxon>
        <taxon>Brachypylina</taxon>
        <taxon>Oppioidea</taxon>
        <taxon>Oppiidae</taxon>
        <taxon>Medioppia</taxon>
    </lineage>
</organism>
<dbReference type="PANTHER" id="PTHR10201">
    <property type="entry name" value="MATRIX METALLOPROTEINASE"/>
    <property type="match status" value="1"/>
</dbReference>
<evidence type="ECO:0000256" key="6">
    <source>
        <dbReference type="ARBA" id="ARBA00022801"/>
    </source>
</evidence>
<feature type="binding site" evidence="14">
    <location>
        <position position="75"/>
    </location>
    <ligand>
        <name>Ca(2+)</name>
        <dbReference type="ChEBI" id="CHEBI:29108"/>
        <label>2</label>
    </ligand>
</feature>
<keyword evidence="4" id="KW-0732">Signal</keyword>
<feature type="compositionally biased region" description="Pro residues" evidence="17">
    <location>
        <begin position="162"/>
        <end position="174"/>
    </location>
</feature>
<feature type="binding site" evidence="13">
    <location>
        <position position="112"/>
    </location>
    <ligand>
        <name>Zn(2+)</name>
        <dbReference type="ChEBI" id="CHEBI:29105"/>
        <label>2</label>
        <note>catalytic</note>
    </ligand>
</feature>
<dbReference type="Proteomes" id="UP000759131">
    <property type="component" value="Unassembled WGS sequence"/>
</dbReference>
<dbReference type="InterPro" id="IPR021190">
    <property type="entry name" value="Pept_M10A"/>
</dbReference>
<dbReference type="PRINTS" id="PR00138">
    <property type="entry name" value="MATRIXIN"/>
</dbReference>
<keyword evidence="7 13" id="KW-0862">Zinc</keyword>
<evidence type="ECO:0000256" key="13">
    <source>
        <dbReference type="PIRSR" id="PIRSR001191-2"/>
    </source>
</evidence>
<dbReference type="InterPro" id="IPR036375">
    <property type="entry name" value="Hemopexin-like_dom_sf"/>
</dbReference>
<dbReference type="GO" id="GO:0031012">
    <property type="term" value="C:extracellular matrix"/>
    <property type="evidence" value="ECO:0007669"/>
    <property type="project" value="InterPro"/>
</dbReference>
<evidence type="ECO:0000256" key="11">
    <source>
        <dbReference type="ARBA" id="ARBA00023157"/>
    </source>
</evidence>
<evidence type="ECO:0000259" key="18">
    <source>
        <dbReference type="SMART" id="SM00235"/>
    </source>
</evidence>
<dbReference type="SMART" id="SM00235">
    <property type="entry name" value="ZnMc"/>
    <property type="match status" value="1"/>
</dbReference>